<evidence type="ECO:0000313" key="2">
    <source>
        <dbReference type="EMBL" id="BAL97473.1"/>
    </source>
</evidence>
<dbReference type="STRING" id="983917.RGE_41370"/>
<reference evidence="2 3" key="1">
    <citation type="journal article" date="2012" name="J. Bacteriol.">
        <title>Complete genome sequence of phototrophic betaproteobacterium Rubrivivax gelatinosus IL144.</title>
        <authorList>
            <person name="Nagashima S."/>
            <person name="Kamimura A."/>
            <person name="Shimizu T."/>
            <person name="Nakamura-isaki S."/>
            <person name="Aono E."/>
            <person name="Sakamoto K."/>
            <person name="Ichikawa N."/>
            <person name="Nakazawa H."/>
            <person name="Sekine M."/>
            <person name="Yamazaki S."/>
            <person name="Fujita N."/>
            <person name="Shimada K."/>
            <person name="Hanada S."/>
            <person name="Nagashima K.V.P."/>
        </authorList>
    </citation>
    <scope>NUCLEOTIDE SEQUENCE [LARGE SCALE GENOMIC DNA]</scope>
    <source>
        <strain evidence="3">NBRC 100245 / IL144</strain>
    </source>
</reference>
<dbReference type="EMBL" id="AP012320">
    <property type="protein sequence ID" value="BAL97473.1"/>
    <property type="molecule type" value="Genomic_DNA"/>
</dbReference>
<feature type="transmembrane region" description="Helical" evidence="1">
    <location>
        <begin position="289"/>
        <end position="309"/>
    </location>
</feature>
<feature type="transmembrane region" description="Helical" evidence="1">
    <location>
        <begin position="402"/>
        <end position="422"/>
    </location>
</feature>
<sequence>MPPLEYISQSLEWWDLYALLAVAAVIAHWLLIRRWTVGIYDPLLLVLLSNAFGWAIVIFMTIRHDIQNVYTGSFLASQLALYLGMELAGRQRPTTCVNRVVHRVKDDPWVPVLIFGTSALAHSVSTLATWTLVGIPLFRASRLGAFQGSGGLGVIERLSDSCALIAAFSLVYLLVFRPKLRRNVFVIAYAIFHLTALALSGSKGALMSAVQIVLSLLFVFTALSGKRDRFWGGRAGKIFLLSAVAFAVIVLTIQEDSDLTLAVLGLVYRIVSYGDVYIYAYLNSTVELIVGDNPVIGMLGGFLSTFRLLPVDSIYPSMGYQLTNLIFPEVDVIVGPNPQHAVFAYHYFGIFGFIFSFFIGCAIRAAQKTFYFGQQRTFVSGLSAFCLYFCIAGLCVDFEYGLSRLASLLIGYCVTVAPALYLRPHAPLALMRNRHLDVN</sequence>
<gene>
    <name evidence="2" type="ordered locus">RGE_41370</name>
</gene>
<proteinExistence type="predicted"/>
<feature type="transmembrane region" description="Helical" evidence="1">
    <location>
        <begin position="205"/>
        <end position="223"/>
    </location>
</feature>
<keyword evidence="1" id="KW-0472">Membrane</keyword>
<feature type="transmembrane region" description="Helical" evidence="1">
    <location>
        <begin position="344"/>
        <end position="366"/>
    </location>
</feature>
<organism evidence="2 3">
    <name type="scientific">Rubrivivax gelatinosus (strain NBRC 100245 / IL144)</name>
    <dbReference type="NCBI Taxonomy" id="983917"/>
    <lineage>
        <taxon>Bacteria</taxon>
        <taxon>Pseudomonadati</taxon>
        <taxon>Pseudomonadota</taxon>
        <taxon>Betaproteobacteria</taxon>
        <taxon>Burkholderiales</taxon>
        <taxon>Sphaerotilaceae</taxon>
        <taxon>Rubrivivax</taxon>
    </lineage>
</organism>
<dbReference type="Proteomes" id="UP000007883">
    <property type="component" value="Chromosome"/>
</dbReference>
<evidence type="ECO:0000313" key="3">
    <source>
        <dbReference type="Proteomes" id="UP000007883"/>
    </source>
</evidence>
<feature type="transmembrane region" description="Helical" evidence="1">
    <location>
        <begin position="183"/>
        <end position="199"/>
    </location>
</feature>
<evidence type="ECO:0000256" key="1">
    <source>
        <dbReference type="SAM" id="Phobius"/>
    </source>
</evidence>
<feature type="transmembrane region" description="Helical" evidence="1">
    <location>
        <begin position="109"/>
        <end position="138"/>
    </location>
</feature>
<feature type="transmembrane region" description="Helical" evidence="1">
    <location>
        <begin position="235"/>
        <end position="253"/>
    </location>
</feature>
<keyword evidence="3" id="KW-1185">Reference proteome</keyword>
<dbReference type="HOGENOM" id="CLU_623861_0_0_4"/>
<feature type="transmembrane region" description="Helical" evidence="1">
    <location>
        <begin position="158"/>
        <end position="176"/>
    </location>
</feature>
<dbReference type="KEGG" id="rge:RGE_41370"/>
<feature type="transmembrane region" description="Helical" evidence="1">
    <location>
        <begin position="259"/>
        <end position="282"/>
    </location>
</feature>
<dbReference type="AlphaFoldDB" id="I0HWT6"/>
<keyword evidence="1 2" id="KW-0812">Transmembrane</keyword>
<feature type="transmembrane region" description="Helical" evidence="1">
    <location>
        <begin position="43"/>
        <end position="62"/>
    </location>
</feature>
<keyword evidence="1" id="KW-1133">Transmembrane helix</keyword>
<feature type="transmembrane region" description="Helical" evidence="1">
    <location>
        <begin position="378"/>
        <end position="396"/>
    </location>
</feature>
<dbReference type="eggNOG" id="ENOG5033KZY">
    <property type="taxonomic scope" value="Bacteria"/>
</dbReference>
<accession>I0HWT6</accession>
<protein>
    <submittedName>
        <fullName evidence="2">Putative transmembrane protein</fullName>
    </submittedName>
</protein>
<feature type="transmembrane region" description="Helical" evidence="1">
    <location>
        <begin position="13"/>
        <end position="31"/>
    </location>
</feature>
<name>I0HWT6_RUBGI</name>